<dbReference type="Proteomes" id="UP000282759">
    <property type="component" value="Unassembled WGS sequence"/>
</dbReference>
<protein>
    <submittedName>
        <fullName evidence="1">Uncharacterized protein</fullName>
    </submittedName>
</protein>
<organism evidence="1 2">
    <name type="scientific">Mucilaginibacter limnophilus</name>
    <dbReference type="NCBI Taxonomy" id="1932778"/>
    <lineage>
        <taxon>Bacteria</taxon>
        <taxon>Pseudomonadati</taxon>
        <taxon>Bacteroidota</taxon>
        <taxon>Sphingobacteriia</taxon>
        <taxon>Sphingobacteriales</taxon>
        <taxon>Sphingobacteriaceae</taxon>
        <taxon>Mucilaginibacter</taxon>
    </lineage>
</organism>
<gene>
    <name evidence="1" type="ORF">EOD41_09210</name>
</gene>
<dbReference type="AlphaFoldDB" id="A0A3S2ULQ5"/>
<dbReference type="RefSeq" id="WP_127704524.1">
    <property type="nucleotide sequence ID" value="NZ_SACK01000003.1"/>
</dbReference>
<sequence>MNNLPLGIYLENEKRFEFDFVRHLLKISYYKDAKPAGTIVSPFRMIKADGNLYLLIHNYDRLGERRIMVEHIGLDELVINHENTSYKLQKVA</sequence>
<evidence type="ECO:0000313" key="2">
    <source>
        <dbReference type="Proteomes" id="UP000282759"/>
    </source>
</evidence>
<dbReference type="OrthoDB" id="797297at2"/>
<keyword evidence="2" id="KW-1185">Reference proteome</keyword>
<accession>A0A3S2ULQ5</accession>
<reference evidence="1 2" key="1">
    <citation type="submission" date="2019-01" db="EMBL/GenBank/DDBJ databases">
        <authorList>
            <person name="Chen W.-M."/>
        </authorList>
    </citation>
    <scope>NUCLEOTIDE SEQUENCE [LARGE SCALE GENOMIC DNA]</scope>
    <source>
        <strain evidence="1 2">YBJ-36</strain>
    </source>
</reference>
<proteinExistence type="predicted"/>
<name>A0A3S2ULQ5_9SPHI</name>
<evidence type="ECO:0000313" key="1">
    <source>
        <dbReference type="EMBL" id="RVU00807.1"/>
    </source>
</evidence>
<comment type="caution">
    <text evidence="1">The sequence shown here is derived from an EMBL/GenBank/DDBJ whole genome shotgun (WGS) entry which is preliminary data.</text>
</comment>
<dbReference type="EMBL" id="SACK01000003">
    <property type="protein sequence ID" value="RVU00807.1"/>
    <property type="molecule type" value="Genomic_DNA"/>
</dbReference>